<protein>
    <submittedName>
        <fullName evidence="2">Uncharacterized protein</fullName>
    </submittedName>
</protein>
<name>A0A939NFR6_PRORE</name>
<dbReference type="Proteomes" id="UP000664477">
    <property type="component" value="Unassembled WGS sequence"/>
</dbReference>
<proteinExistence type="predicted"/>
<reference evidence="2" key="1">
    <citation type="submission" date="2021-03" db="EMBL/GenBank/DDBJ databases">
        <title>Molecular epidemiology and mechanisms of colistin and carbapenem resistance in Enterobacteriaceae from clinical isolates, the environment and porcine samples in Pretoria, South Africa.</title>
        <authorList>
            <person name="Bogoshi D."/>
            <person name="Mbelle N.M."/>
            <person name="Naidoo V."/>
            <person name="Osei Sekyere J."/>
        </authorList>
    </citation>
    <scope>NUCLEOTIDE SEQUENCE</scope>
    <source>
        <strain evidence="2">C052</strain>
    </source>
</reference>
<evidence type="ECO:0000256" key="1">
    <source>
        <dbReference type="SAM" id="MobiDB-lite"/>
    </source>
</evidence>
<accession>A0A939NFR6</accession>
<feature type="compositionally biased region" description="Polar residues" evidence="1">
    <location>
        <begin position="38"/>
        <end position="49"/>
    </location>
</feature>
<evidence type="ECO:0000313" key="3">
    <source>
        <dbReference type="Proteomes" id="UP000664477"/>
    </source>
</evidence>
<feature type="region of interest" description="Disordered" evidence="1">
    <location>
        <begin position="38"/>
        <end position="61"/>
    </location>
</feature>
<dbReference type="EMBL" id="JAGETQ010000012">
    <property type="protein sequence ID" value="MBO1915921.1"/>
    <property type="molecule type" value="Genomic_DNA"/>
</dbReference>
<sequence length="61" mass="6290">MMESAMINFGVSLGVSGLGAAFQAKSLHTQNKSINTNLKTGTNNINAGNKLNGHASELTGK</sequence>
<gene>
    <name evidence="2" type="ORF">J4727_04160</name>
</gene>
<comment type="caution">
    <text evidence="2">The sequence shown here is derived from an EMBL/GenBank/DDBJ whole genome shotgun (WGS) entry which is preliminary data.</text>
</comment>
<evidence type="ECO:0000313" key="2">
    <source>
        <dbReference type="EMBL" id="MBO1915921.1"/>
    </source>
</evidence>
<organism evidence="2 3">
    <name type="scientific">Providencia rettgeri</name>
    <dbReference type="NCBI Taxonomy" id="587"/>
    <lineage>
        <taxon>Bacteria</taxon>
        <taxon>Pseudomonadati</taxon>
        <taxon>Pseudomonadota</taxon>
        <taxon>Gammaproteobacteria</taxon>
        <taxon>Enterobacterales</taxon>
        <taxon>Morganellaceae</taxon>
        <taxon>Providencia</taxon>
    </lineage>
</organism>
<dbReference type="AlphaFoldDB" id="A0A939NFR6"/>